<evidence type="ECO:0000313" key="2">
    <source>
        <dbReference type="Proteomes" id="UP001152651"/>
    </source>
</evidence>
<dbReference type="Proteomes" id="UP001152651">
    <property type="component" value="Unassembled WGS sequence"/>
</dbReference>
<accession>A0ABN8TAT6</accession>
<keyword evidence="2" id="KW-1185">Reference proteome</keyword>
<name>A0ABN8TAT6_9ENTR</name>
<gene>
    <name evidence="1" type="ORF">FBBNIHIM_06710</name>
</gene>
<evidence type="ECO:0000313" key="1">
    <source>
        <dbReference type="EMBL" id="CAH6636506.1"/>
    </source>
</evidence>
<protein>
    <submittedName>
        <fullName evidence="1">Uncharacterized protein</fullName>
    </submittedName>
</protein>
<comment type="caution">
    <text evidence="1">The sequence shown here is derived from an EMBL/GenBank/DDBJ whole genome shotgun (WGS) entry which is preliminary data.</text>
</comment>
<dbReference type="EMBL" id="CALSBS010000004">
    <property type="protein sequence ID" value="CAH6636506.1"/>
    <property type="molecule type" value="Genomic_DNA"/>
</dbReference>
<organism evidence="1 2">
    <name type="scientific">Pseudocitrobacter vendiensis</name>
    <dbReference type="NCBI Taxonomy" id="2488306"/>
    <lineage>
        <taxon>Bacteria</taxon>
        <taxon>Pseudomonadati</taxon>
        <taxon>Pseudomonadota</taxon>
        <taxon>Gammaproteobacteria</taxon>
        <taxon>Enterobacterales</taxon>
        <taxon>Enterobacteriaceae</taxon>
        <taxon>Pseudocitrobacter</taxon>
    </lineage>
</organism>
<sequence>MNMCKKKTQQIRNILRSLNIVNRIYKVSVCDADGILGHSDAR</sequence>
<reference evidence="1" key="1">
    <citation type="submission" date="2022-05" db="EMBL/GenBank/DDBJ databases">
        <authorList>
            <person name="Blom J."/>
        </authorList>
    </citation>
    <scope>NUCLEOTIDE SEQUENCE</scope>
    <source>
        <strain evidence="1">Type strain: CPO20170097</strain>
    </source>
</reference>
<proteinExistence type="predicted"/>